<keyword evidence="1" id="KW-0472">Membrane</keyword>
<sequence length="315" mass="34430">MNNLIIGTLFALCAAALNASIGVISKLLMHSGLNPQDIAFLKTIIAFFFLSVFLFKVPVSQKIAFISSTPSKLSVFAQITICAFLGIFSLFFFETIAYNHGAAANVVVVLMASAAISALFFGRFILKESIYIHSLIGTLLAVAGISIISWKGENSLLMLINASIAGTGYGLFSVLVKKFKLNGGLFLTKYLLLFGSVYLAVPFLVNLHSINFNSDIILGLIGLAVLPTILGFFCTTKALSYMSAAKVQVTELSEPIFAALMAWVFIHEQPTLSFLYGAIFIISGIFLMTERRNQTSRFHLFRWRGGKPLAPHWQS</sequence>
<dbReference type="AlphaFoldDB" id="A0A241Z9Y7"/>
<organism evidence="3 5">
    <name type="scientific">Acinetobacter baumannii</name>
    <dbReference type="NCBI Taxonomy" id="470"/>
    <lineage>
        <taxon>Bacteria</taxon>
        <taxon>Pseudomonadati</taxon>
        <taxon>Pseudomonadota</taxon>
        <taxon>Gammaproteobacteria</taxon>
        <taxon>Moraxellales</taxon>
        <taxon>Moraxellaceae</taxon>
        <taxon>Acinetobacter</taxon>
        <taxon>Acinetobacter calcoaceticus/baumannii complex</taxon>
    </lineage>
</organism>
<evidence type="ECO:0000313" key="3">
    <source>
        <dbReference type="EMBL" id="OTM79976.1"/>
    </source>
</evidence>
<feature type="transmembrane region" description="Helical" evidence="1">
    <location>
        <begin position="130"/>
        <end position="150"/>
    </location>
</feature>
<protein>
    <submittedName>
        <fullName evidence="4">DMT family transporter</fullName>
    </submittedName>
    <submittedName>
        <fullName evidence="3">EamA family transporter</fullName>
    </submittedName>
</protein>
<keyword evidence="1" id="KW-1133">Transmembrane helix</keyword>
<evidence type="ECO:0000313" key="5">
    <source>
        <dbReference type="Proteomes" id="UP000194699"/>
    </source>
</evidence>
<feature type="domain" description="EamA" evidence="2">
    <location>
        <begin position="159"/>
        <end position="289"/>
    </location>
</feature>
<dbReference type="Proteomes" id="UP000594659">
    <property type="component" value="Chromosome"/>
</dbReference>
<feature type="transmembrane region" description="Helical" evidence="1">
    <location>
        <begin position="216"/>
        <end position="235"/>
    </location>
</feature>
<feature type="transmembrane region" description="Helical" evidence="1">
    <location>
        <begin position="188"/>
        <end position="210"/>
    </location>
</feature>
<dbReference type="EMBL" id="CP062919">
    <property type="protein sequence ID" value="QPF13209.1"/>
    <property type="molecule type" value="Genomic_DNA"/>
</dbReference>
<evidence type="ECO:0000256" key="1">
    <source>
        <dbReference type="SAM" id="Phobius"/>
    </source>
</evidence>
<proteinExistence type="predicted"/>
<feature type="domain" description="EamA" evidence="2">
    <location>
        <begin position="6"/>
        <end position="149"/>
    </location>
</feature>
<dbReference type="GO" id="GO:0016020">
    <property type="term" value="C:membrane"/>
    <property type="evidence" value="ECO:0007669"/>
    <property type="project" value="InterPro"/>
</dbReference>
<name>A0A241Z9Y7_ACIBA</name>
<accession>A0A241Z9Y7</accession>
<evidence type="ECO:0000313" key="6">
    <source>
        <dbReference type="Proteomes" id="UP000594659"/>
    </source>
</evidence>
<reference evidence="4 6" key="2">
    <citation type="submission" date="2020-09" db="EMBL/GenBank/DDBJ databases">
        <title>Resistance determinants and their genetic context in bacteria from a longitudinal study of pigs reared under conventional and antibiotic-free husbandry practices.</title>
        <authorList>
            <person name="Poulin-Laprade D."/>
            <person name="Brouard J.-S."/>
            <person name="Gagnon N."/>
            <person name="Turcotte A."/>
            <person name="Langlois A."/>
            <person name="Matte J.J."/>
            <person name="Carrillo C.D."/>
            <person name="Zaheer R."/>
            <person name="McAllister T."/>
            <person name="Topp E."/>
            <person name="Talbot G."/>
        </authorList>
    </citation>
    <scope>NUCLEOTIDE SEQUENCE [LARGE SCALE GENOMIC DNA]</scope>
    <source>
        <strain evidence="4 6">Res13-Abat-PEA21-P4-01-A</strain>
    </source>
</reference>
<dbReference type="InterPro" id="IPR037185">
    <property type="entry name" value="EmrE-like"/>
</dbReference>
<feature type="transmembrane region" description="Helical" evidence="1">
    <location>
        <begin position="38"/>
        <end position="55"/>
    </location>
</feature>
<dbReference type="Proteomes" id="UP000194699">
    <property type="component" value="Unassembled WGS sequence"/>
</dbReference>
<feature type="transmembrane region" description="Helical" evidence="1">
    <location>
        <begin position="156"/>
        <end position="176"/>
    </location>
</feature>
<dbReference type="InterPro" id="IPR000620">
    <property type="entry name" value="EamA_dom"/>
</dbReference>
<feature type="transmembrane region" description="Helical" evidence="1">
    <location>
        <begin position="75"/>
        <end position="96"/>
    </location>
</feature>
<dbReference type="PANTHER" id="PTHR22911">
    <property type="entry name" value="ACYL-MALONYL CONDENSING ENZYME-RELATED"/>
    <property type="match status" value="1"/>
</dbReference>
<feature type="transmembrane region" description="Helical" evidence="1">
    <location>
        <begin position="102"/>
        <end position="121"/>
    </location>
</feature>
<dbReference type="EMBL" id="NGEL01000182">
    <property type="protein sequence ID" value="OTM79976.1"/>
    <property type="molecule type" value="Genomic_DNA"/>
</dbReference>
<gene>
    <name evidence="3" type="ORF">B9X95_18340</name>
    <name evidence="4" type="ORF">IMO23_16980</name>
</gene>
<evidence type="ECO:0000313" key="4">
    <source>
        <dbReference type="EMBL" id="QPF13209.1"/>
    </source>
</evidence>
<keyword evidence="1" id="KW-0812">Transmembrane</keyword>
<dbReference type="Pfam" id="PF00892">
    <property type="entry name" value="EamA"/>
    <property type="match status" value="2"/>
</dbReference>
<reference evidence="3 5" key="1">
    <citation type="submission" date="2017-05" db="EMBL/GenBank/DDBJ databases">
        <authorList>
            <person name="Song R."/>
            <person name="Chenine A.L."/>
            <person name="Ruprecht R.M."/>
        </authorList>
    </citation>
    <scope>NUCLEOTIDE SEQUENCE [LARGE SCALE GENOMIC DNA]</scope>
    <source>
        <strain evidence="3 5">PR350</strain>
    </source>
</reference>
<dbReference type="Gene3D" id="1.10.3730.20">
    <property type="match status" value="1"/>
</dbReference>
<dbReference type="SUPFAM" id="SSF103481">
    <property type="entry name" value="Multidrug resistance efflux transporter EmrE"/>
    <property type="match status" value="2"/>
</dbReference>
<feature type="transmembrane region" description="Helical" evidence="1">
    <location>
        <begin position="272"/>
        <end position="289"/>
    </location>
</feature>
<evidence type="ECO:0000259" key="2">
    <source>
        <dbReference type="Pfam" id="PF00892"/>
    </source>
</evidence>